<sequence length="215" mass="22150">MCSQVAWAQDPAANPCAGIVTGTCSASADLQPIEIARPNPVRTSAFVTQVGDENQASISQSSSNQFSDIAQDGEANMARVNQTGSGLAYLELDQTGLLNSAVIVQDAEVGGSNIALIEQNGENNAILLDQSATSSGMNGTILAQHGSGNQMQLQQTGSENRAELIQTGDNNAMTATQNGAANQLRWVQDGTGLSDLQIVQSGNQAISIVQSNGGS</sequence>
<protein>
    <recommendedName>
        <fullName evidence="3">Curlin</fullName>
    </recommendedName>
</protein>
<dbReference type="EMBL" id="CP020083">
    <property type="protein sequence ID" value="ASR52540.1"/>
    <property type="molecule type" value="Genomic_DNA"/>
</dbReference>
<organism evidence="1 2">
    <name type="scientific">Blastomonas fulva</name>
    <dbReference type="NCBI Taxonomy" id="1550728"/>
    <lineage>
        <taxon>Bacteria</taxon>
        <taxon>Pseudomonadati</taxon>
        <taxon>Pseudomonadota</taxon>
        <taxon>Alphaproteobacteria</taxon>
        <taxon>Sphingomonadales</taxon>
        <taxon>Sphingomonadaceae</taxon>
        <taxon>Blastomonas</taxon>
    </lineage>
</organism>
<name>A0ABM6M983_9SPHN</name>
<reference evidence="1 2" key="1">
    <citation type="submission" date="2017-03" db="EMBL/GenBank/DDBJ databases">
        <title>Complete genome sequence of Blastomonas fulva degrading microcsystin LR.</title>
        <authorList>
            <person name="Lee H.-g."/>
            <person name="Jin L."/>
            <person name="oh H.-M."/>
        </authorList>
    </citation>
    <scope>NUCLEOTIDE SEQUENCE [LARGE SCALE GENOMIC DNA]</scope>
    <source>
        <strain evidence="1 2">T2</strain>
    </source>
</reference>
<evidence type="ECO:0008006" key="3">
    <source>
        <dbReference type="Google" id="ProtNLM"/>
    </source>
</evidence>
<dbReference type="Proteomes" id="UP000258016">
    <property type="component" value="Chromosome"/>
</dbReference>
<keyword evidence="2" id="KW-1185">Reference proteome</keyword>
<gene>
    <name evidence="1" type="ORF">B5J99_14630</name>
</gene>
<proteinExistence type="predicted"/>
<evidence type="ECO:0000313" key="1">
    <source>
        <dbReference type="EMBL" id="ASR52540.1"/>
    </source>
</evidence>
<evidence type="ECO:0000313" key="2">
    <source>
        <dbReference type="Proteomes" id="UP000258016"/>
    </source>
</evidence>
<accession>A0ABM6M983</accession>